<evidence type="ECO:0000313" key="4">
    <source>
        <dbReference type="Proteomes" id="UP000176665"/>
    </source>
</evidence>
<evidence type="ECO:0000313" key="3">
    <source>
        <dbReference type="EMBL" id="OGG02165.1"/>
    </source>
</evidence>
<dbReference type="Proteomes" id="UP000176665">
    <property type="component" value="Unassembled WGS sequence"/>
</dbReference>
<dbReference type="InterPro" id="IPR037914">
    <property type="entry name" value="SpoVT-AbrB_sf"/>
</dbReference>
<reference evidence="3 4" key="1">
    <citation type="journal article" date="2016" name="Nat. Commun.">
        <title>Thousands of microbial genomes shed light on interconnected biogeochemical processes in an aquifer system.</title>
        <authorList>
            <person name="Anantharaman K."/>
            <person name="Brown C.T."/>
            <person name="Hug L.A."/>
            <person name="Sharon I."/>
            <person name="Castelle C.J."/>
            <person name="Probst A.J."/>
            <person name="Thomas B.C."/>
            <person name="Singh A."/>
            <person name="Wilkins M.J."/>
            <person name="Karaoz U."/>
            <person name="Brodie E.L."/>
            <person name="Williams K.H."/>
            <person name="Hubbard S.S."/>
            <person name="Banfield J.F."/>
        </authorList>
    </citation>
    <scope>NUCLEOTIDE SEQUENCE [LARGE SCALE GENOMIC DNA]</scope>
</reference>
<dbReference type="GO" id="GO:0003677">
    <property type="term" value="F:DNA binding"/>
    <property type="evidence" value="ECO:0007669"/>
    <property type="project" value="UniProtKB-UniRule"/>
</dbReference>
<protein>
    <recommendedName>
        <fullName evidence="2">SpoVT-AbrB domain-containing protein</fullName>
    </recommendedName>
</protein>
<dbReference type="EMBL" id="MFJA01000073">
    <property type="protein sequence ID" value="OGG02165.1"/>
    <property type="molecule type" value="Genomic_DNA"/>
</dbReference>
<proteinExistence type="predicted"/>
<dbReference type="PROSITE" id="PS51740">
    <property type="entry name" value="SPOVT_ABRB"/>
    <property type="match status" value="1"/>
</dbReference>
<name>A0A1F5YPY3_9BACT</name>
<dbReference type="SMART" id="SM00966">
    <property type="entry name" value="SpoVT_AbrB"/>
    <property type="match status" value="1"/>
</dbReference>
<organism evidence="3 4">
    <name type="scientific">Candidatus Gottesmanbacteria bacterium RBG_16_37_8</name>
    <dbReference type="NCBI Taxonomy" id="1798371"/>
    <lineage>
        <taxon>Bacteria</taxon>
        <taxon>Candidatus Gottesmaniibacteriota</taxon>
    </lineage>
</organism>
<dbReference type="Gene3D" id="2.10.260.10">
    <property type="match status" value="1"/>
</dbReference>
<dbReference type="SUPFAM" id="SSF89447">
    <property type="entry name" value="AbrB/MazE/MraZ-like"/>
    <property type="match status" value="1"/>
</dbReference>
<keyword evidence="1" id="KW-0238">DNA-binding</keyword>
<sequence>MKIGTIIYSNEKGQIVIPKNIRNSIGIDKNVPLNVIERGNGIFIYPIEEIRTKADTNESFYRLLEKTRGAWAGDDWPETAKKRRKIELAASRRRKKVIW</sequence>
<evidence type="ECO:0000256" key="1">
    <source>
        <dbReference type="PROSITE-ProRule" id="PRU01076"/>
    </source>
</evidence>
<dbReference type="AlphaFoldDB" id="A0A1F5YPY3"/>
<dbReference type="InterPro" id="IPR007159">
    <property type="entry name" value="SpoVT-AbrB_dom"/>
</dbReference>
<accession>A0A1F5YPY3</accession>
<evidence type="ECO:0000259" key="2">
    <source>
        <dbReference type="PROSITE" id="PS51740"/>
    </source>
</evidence>
<dbReference type="Pfam" id="PF04014">
    <property type="entry name" value="MazE_antitoxin"/>
    <property type="match status" value="1"/>
</dbReference>
<dbReference type="STRING" id="1798371.A2W14_06570"/>
<dbReference type="NCBIfam" id="TIGR01439">
    <property type="entry name" value="lp_hng_hel_AbrB"/>
    <property type="match status" value="1"/>
</dbReference>
<gene>
    <name evidence="3" type="ORF">A2W14_06570</name>
</gene>
<feature type="domain" description="SpoVT-AbrB" evidence="2">
    <location>
        <begin position="4"/>
        <end position="49"/>
    </location>
</feature>
<comment type="caution">
    <text evidence="3">The sequence shown here is derived from an EMBL/GenBank/DDBJ whole genome shotgun (WGS) entry which is preliminary data.</text>
</comment>